<evidence type="ECO:0000313" key="2">
    <source>
        <dbReference type="EMBL" id="MFD0985849.1"/>
    </source>
</evidence>
<feature type="signal peptide" evidence="1">
    <location>
        <begin position="1"/>
        <end position="29"/>
    </location>
</feature>
<sequence>MMHRSFHIGFRLLLAFLTWLSLAPVSANAVICIGADGHVAVEAAHLVSCHDAEAVHHDHSVHRGVTLAVHGQDHGVPCLDLTSPPGAAATKAMTKLNAPAKGTLPTPVLSSVPARAKTLAAPPPPATAPPSPHLTFLKTVVLRT</sequence>
<organism evidence="2 3">
    <name type="scientific">Methyloligella solikamskensis</name>
    <dbReference type="NCBI Taxonomy" id="1177756"/>
    <lineage>
        <taxon>Bacteria</taxon>
        <taxon>Pseudomonadati</taxon>
        <taxon>Pseudomonadota</taxon>
        <taxon>Alphaproteobacteria</taxon>
        <taxon>Hyphomicrobiales</taxon>
        <taxon>Hyphomicrobiaceae</taxon>
        <taxon>Methyloligella</taxon>
    </lineage>
</organism>
<reference evidence="3" key="1">
    <citation type="journal article" date="2019" name="Int. J. Syst. Evol. Microbiol.">
        <title>The Global Catalogue of Microorganisms (GCM) 10K type strain sequencing project: providing services to taxonomists for standard genome sequencing and annotation.</title>
        <authorList>
            <consortium name="The Broad Institute Genomics Platform"/>
            <consortium name="The Broad Institute Genome Sequencing Center for Infectious Disease"/>
            <person name="Wu L."/>
            <person name="Ma J."/>
        </authorList>
    </citation>
    <scope>NUCLEOTIDE SEQUENCE [LARGE SCALE GENOMIC DNA]</scope>
    <source>
        <strain evidence="3">CCUG 61697</strain>
    </source>
</reference>
<dbReference type="RefSeq" id="WP_379084899.1">
    <property type="nucleotide sequence ID" value="NZ_JBHTJO010000001.1"/>
</dbReference>
<dbReference type="EMBL" id="JBHTJO010000001">
    <property type="protein sequence ID" value="MFD0985849.1"/>
    <property type="molecule type" value="Genomic_DNA"/>
</dbReference>
<evidence type="ECO:0000313" key="3">
    <source>
        <dbReference type="Proteomes" id="UP001597102"/>
    </source>
</evidence>
<gene>
    <name evidence="2" type="ORF">ACFQ2F_01915</name>
</gene>
<proteinExistence type="predicted"/>
<evidence type="ECO:0000256" key="1">
    <source>
        <dbReference type="SAM" id="SignalP"/>
    </source>
</evidence>
<protein>
    <submittedName>
        <fullName evidence="2">Uncharacterized protein</fullName>
    </submittedName>
</protein>
<keyword evidence="3" id="KW-1185">Reference proteome</keyword>
<feature type="chain" id="PRO_5045103820" evidence="1">
    <location>
        <begin position="30"/>
        <end position="144"/>
    </location>
</feature>
<comment type="caution">
    <text evidence="2">The sequence shown here is derived from an EMBL/GenBank/DDBJ whole genome shotgun (WGS) entry which is preliminary data.</text>
</comment>
<name>A0ABW3J695_9HYPH</name>
<dbReference type="Proteomes" id="UP001597102">
    <property type="component" value="Unassembled WGS sequence"/>
</dbReference>
<accession>A0ABW3J695</accession>
<keyword evidence="1" id="KW-0732">Signal</keyword>